<keyword evidence="5" id="KW-1185">Reference proteome</keyword>
<sequence>MAWAKFLVCLLLSAPLGLCHPGEEEKIYQHAARPLHHRSPHISQCKAAFQEPEFIKRTIERRHTEVERLRKERGIKRRASPPLVQERQLDKLTAILNKDHQVKKPFNKDTKAADLFADDGACMTAPLVSEGPLYVSGEQVRRNLTEGEAGVPITLDIQVVDAKTCLPLKNAAVDIWGCNTTGIYSGVWTYYRRPDGDATYDRSVINATALRGIQFTDDEGVAKFDTFFPGHYEGRAVHIHVIVHLGAKLQANGTITGGQIAHISQLYFDQKLITEVEKLNPYTKNVQNLTLNSNDGLLKQTTFSDDPFFRYVKLGDKVEDGIFSYIRLGVDTSAEYTVGPAAYRDESGGHQNLTGPGGDGSGPPRIPPNPTPYQRPA</sequence>
<dbReference type="CDD" id="cd03457">
    <property type="entry name" value="intradiol_dioxygenase_like"/>
    <property type="match status" value="1"/>
</dbReference>
<feature type="signal peptide" evidence="2">
    <location>
        <begin position="1"/>
        <end position="19"/>
    </location>
</feature>
<dbReference type="Gene3D" id="2.60.130.10">
    <property type="entry name" value="Aromatic compound dioxygenase"/>
    <property type="match status" value="1"/>
</dbReference>
<gene>
    <name evidence="4" type="ORF">B0T16DRAFT_407269</name>
</gene>
<organism evidence="4 5">
    <name type="scientific">Cercophora newfieldiana</name>
    <dbReference type="NCBI Taxonomy" id="92897"/>
    <lineage>
        <taxon>Eukaryota</taxon>
        <taxon>Fungi</taxon>
        <taxon>Dikarya</taxon>
        <taxon>Ascomycota</taxon>
        <taxon>Pezizomycotina</taxon>
        <taxon>Sordariomycetes</taxon>
        <taxon>Sordariomycetidae</taxon>
        <taxon>Sordariales</taxon>
        <taxon>Lasiosphaeriaceae</taxon>
        <taxon>Cercophora</taxon>
    </lineage>
</organism>
<evidence type="ECO:0000256" key="1">
    <source>
        <dbReference type="SAM" id="MobiDB-lite"/>
    </source>
</evidence>
<dbReference type="GO" id="GO:0016702">
    <property type="term" value="F:oxidoreductase activity, acting on single donors with incorporation of molecular oxygen, incorporation of two atoms of oxygen"/>
    <property type="evidence" value="ECO:0007669"/>
    <property type="project" value="InterPro"/>
</dbReference>
<name>A0AA39YJA2_9PEZI</name>
<feature type="region of interest" description="Disordered" evidence="1">
    <location>
        <begin position="342"/>
        <end position="377"/>
    </location>
</feature>
<dbReference type="Pfam" id="PF00775">
    <property type="entry name" value="Dioxygenase_C"/>
    <property type="match status" value="1"/>
</dbReference>
<proteinExistence type="predicted"/>
<evidence type="ECO:0000256" key="2">
    <source>
        <dbReference type="SAM" id="SignalP"/>
    </source>
</evidence>
<dbReference type="PANTHER" id="PTHR34315:SF1">
    <property type="entry name" value="INTRADIOL RING-CLEAVAGE DIOXYGENASES DOMAIN-CONTAINING PROTEIN-RELATED"/>
    <property type="match status" value="1"/>
</dbReference>
<dbReference type="PANTHER" id="PTHR34315">
    <property type="match status" value="1"/>
</dbReference>
<evidence type="ECO:0000313" key="5">
    <source>
        <dbReference type="Proteomes" id="UP001174936"/>
    </source>
</evidence>
<dbReference type="InterPro" id="IPR000627">
    <property type="entry name" value="Intradiol_dOase_C"/>
</dbReference>
<evidence type="ECO:0000259" key="3">
    <source>
        <dbReference type="Pfam" id="PF00775"/>
    </source>
</evidence>
<evidence type="ECO:0000313" key="4">
    <source>
        <dbReference type="EMBL" id="KAK0653020.1"/>
    </source>
</evidence>
<feature type="domain" description="Intradiol ring-cleavage dioxygenases" evidence="3">
    <location>
        <begin position="131"/>
        <end position="236"/>
    </location>
</feature>
<dbReference type="AlphaFoldDB" id="A0AA39YJA2"/>
<keyword evidence="4" id="KW-0223">Dioxygenase</keyword>
<accession>A0AA39YJA2</accession>
<feature type="chain" id="PRO_5041439228" evidence="2">
    <location>
        <begin position="20"/>
        <end position="377"/>
    </location>
</feature>
<dbReference type="InterPro" id="IPR015889">
    <property type="entry name" value="Intradiol_dOase_core"/>
</dbReference>
<dbReference type="EMBL" id="JAULSV010000002">
    <property type="protein sequence ID" value="KAK0653020.1"/>
    <property type="molecule type" value="Genomic_DNA"/>
</dbReference>
<dbReference type="SUPFAM" id="SSF49482">
    <property type="entry name" value="Aromatic compound dioxygenase"/>
    <property type="match status" value="1"/>
</dbReference>
<keyword evidence="2" id="KW-0732">Signal</keyword>
<dbReference type="GO" id="GO:0008199">
    <property type="term" value="F:ferric iron binding"/>
    <property type="evidence" value="ECO:0007669"/>
    <property type="project" value="InterPro"/>
</dbReference>
<reference evidence="4" key="1">
    <citation type="submission" date="2023-06" db="EMBL/GenBank/DDBJ databases">
        <title>Genome-scale phylogeny and comparative genomics of the fungal order Sordariales.</title>
        <authorList>
            <consortium name="Lawrence Berkeley National Laboratory"/>
            <person name="Hensen N."/>
            <person name="Bonometti L."/>
            <person name="Westerberg I."/>
            <person name="Brannstrom I.O."/>
            <person name="Guillou S."/>
            <person name="Cros-Aarteil S."/>
            <person name="Calhoun S."/>
            <person name="Haridas S."/>
            <person name="Kuo A."/>
            <person name="Mondo S."/>
            <person name="Pangilinan J."/>
            <person name="Riley R."/>
            <person name="Labutti K."/>
            <person name="Andreopoulos B."/>
            <person name="Lipzen A."/>
            <person name="Chen C."/>
            <person name="Yanf M."/>
            <person name="Daum C."/>
            <person name="Ng V."/>
            <person name="Clum A."/>
            <person name="Steindorff A."/>
            <person name="Ohm R."/>
            <person name="Martin F."/>
            <person name="Silar P."/>
            <person name="Natvig D."/>
            <person name="Lalanne C."/>
            <person name="Gautier V."/>
            <person name="Ament-Velasquez S.L."/>
            <person name="Kruys A."/>
            <person name="Hutchinson M.I."/>
            <person name="Powell A.J."/>
            <person name="Barry K."/>
            <person name="Miller A.N."/>
            <person name="Grigoriev I.V."/>
            <person name="Debuchy R."/>
            <person name="Gladieux P."/>
            <person name="Thoren M.H."/>
            <person name="Johannesson H."/>
        </authorList>
    </citation>
    <scope>NUCLEOTIDE SEQUENCE</scope>
    <source>
        <strain evidence="4">SMH2532-1</strain>
    </source>
</reference>
<dbReference type="Proteomes" id="UP001174936">
    <property type="component" value="Unassembled WGS sequence"/>
</dbReference>
<comment type="caution">
    <text evidence="4">The sequence shown here is derived from an EMBL/GenBank/DDBJ whole genome shotgun (WGS) entry which is preliminary data.</text>
</comment>
<keyword evidence="4" id="KW-0560">Oxidoreductase</keyword>
<feature type="compositionally biased region" description="Pro residues" evidence="1">
    <location>
        <begin position="364"/>
        <end position="377"/>
    </location>
</feature>
<protein>
    <submittedName>
        <fullName evidence="4">Intradiol ring-cleavage dioxygenase-like protein</fullName>
    </submittedName>
</protein>